<dbReference type="InterPro" id="IPR005152">
    <property type="entry name" value="Lipase_secreted"/>
</dbReference>
<dbReference type="GO" id="GO:0004806">
    <property type="term" value="F:triacylglycerol lipase activity"/>
    <property type="evidence" value="ECO:0007669"/>
    <property type="project" value="InterPro"/>
</dbReference>
<evidence type="ECO:0000256" key="2">
    <source>
        <dbReference type="SAM" id="SignalP"/>
    </source>
</evidence>
<feature type="signal peptide" evidence="2">
    <location>
        <begin position="1"/>
        <end position="25"/>
    </location>
</feature>
<keyword evidence="4" id="KW-1185">Reference proteome</keyword>
<feature type="region of interest" description="Disordered" evidence="1">
    <location>
        <begin position="41"/>
        <end position="60"/>
    </location>
</feature>
<evidence type="ECO:0000313" key="3">
    <source>
        <dbReference type="EMBL" id="SNT01280.1"/>
    </source>
</evidence>
<dbReference type="GO" id="GO:0016042">
    <property type="term" value="P:lipid catabolic process"/>
    <property type="evidence" value="ECO:0007669"/>
    <property type="project" value="InterPro"/>
</dbReference>
<dbReference type="PANTHER" id="PTHR34853:SF1">
    <property type="entry name" value="LIPASE 5"/>
    <property type="match status" value="1"/>
</dbReference>
<dbReference type="Gene3D" id="3.40.50.1820">
    <property type="entry name" value="alpha/beta hydrolase"/>
    <property type="match status" value="2"/>
</dbReference>
<dbReference type="AlphaFoldDB" id="A0A239J629"/>
<reference evidence="4" key="1">
    <citation type="submission" date="2017-06" db="EMBL/GenBank/DDBJ databases">
        <authorList>
            <person name="Varghese N."/>
            <person name="Submissions S."/>
        </authorList>
    </citation>
    <scope>NUCLEOTIDE SEQUENCE [LARGE SCALE GENOMIC DNA]</scope>
    <source>
        <strain evidence="4">JCM 23211</strain>
    </source>
</reference>
<feature type="chain" id="PRO_5038490510" evidence="2">
    <location>
        <begin position="26"/>
        <end position="416"/>
    </location>
</feature>
<name>A0A239J629_9NOCA</name>
<protein>
    <submittedName>
        <fullName evidence="3">Secretory lipase</fullName>
    </submittedName>
</protein>
<evidence type="ECO:0000256" key="1">
    <source>
        <dbReference type="SAM" id="MobiDB-lite"/>
    </source>
</evidence>
<proteinExistence type="predicted"/>
<dbReference type="STRING" id="398843.A3K89_17920"/>
<dbReference type="RefSeq" id="WP_089247458.1">
    <property type="nucleotide sequence ID" value="NZ_FZOW01000008.1"/>
</dbReference>
<dbReference type="EMBL" id="FZOW01000008">
    <property type="protein sequence ID" value="SNT01280.1"/>
    <property type="molecule type" value="Genomic_DNA"/>
</dbReference>
<accession>A0A239J629</accession>
<dbReference type="Pfam" id="PF03583">
    <property type="entry name" value="LIP"/>
    <property type="match status" value="1"/>
</dbReference>
<dbReference type="OrthoDB" id="9798122at2"/>
<gene>
    <name evidence="3" type="ORF">SAMN05421642_10867</name>
</gene>
<keyword evidence="2" id="KW-0732">Signal</keyword>
<organism evidence="3 4">
    <name type="scientific">Rhodococcoides kyotonense</name>
    <dbReference type="NCBI Taxonomy" id="398843"/>
    <lineage>
        <taxon>Bacteria</taxon>
        <taxon>Bacillati</taxon>
        <taxon>Actinomycetota</taxon>
        <taxon>Actinomycetes</taxon>
        <taxon>Mycobacteriales</taxon>
        <taxon>Nocardiaceae</taxon>
        <taxon>Rhodococcoides</taxon>
    </lineage>
</organism>
<dbReference type="SUPFAM" id="SSF53474">
    <property type="entry name" value="alpha/beta-Hydrolases"/>
    <property type="match status" value="1"/>
</dbReference>
<evidence type="ECO:0000313" key="4">
    <source>
        <dbReference type="Proteomes" id="UP000198327"/>
    </source>
</evidence>
<dbReference type="PIRSF" id="PIRSF029171">
    <property type="entry name" value="Esterase_LipA"/>
    <property type="match status" value="1"/>
</dbReference>
<sequence length="416" mass="43570">MVRSTRPVRVAAGLCAAALLLAGCAGDNRVVLSPDVATAPVTATTQPPEPLPPPNMADTGPGSLLAADPIVDIAADITELGATATRVVYRSTSGIDGRSTNVSGVVVLPGGTAPEGGWPIISFGHGTTGVLNNCGPSEYANLLGSAPIVAALVLNGYAVTMSDYQGLGLDGDYHPYLDSKTLGYNMIDAVRAARNLVPTLSDRWAAYGVSLGGMAAWSASDRNGEYGGGLNLVGTAAIVPVSDMAGLADAAAAGTLTRAQYPLLMYALRGLSITHPEMNLDDYRSGLARERWDDFMQCVPPGSDLVPELVVRLQPADLRPASVEATDRLRGWLAGMAVPQQKSTSPLLVMYGSEDDLILQPWTEKALERACASGDVVEYELHRGEGHGNLDSTRSLPWVKARFAGQSVVDTCELNR</sequence>
<dbReference type="InterPro" id="IPR029058">
    <property type="entry name" value="AB_hydrolase_fold"/>
</dbReference>
<dbReference type="PROSITE" id="PS51257">
    <property type="entry name" value="PROKAR_LIPOPROTEIN"/>
    <property type="match status" value="1"/>
</dbReference>
<dbReference type="PANTHER" id="PTHR34853">
    <property type="match status" value="1"/>
</dbReference>
<dbReference type="Proteomes" id="UP000198327">
    <property type="component" value="Unassembled WGS sequence"/>
</dbReference>